<accession>A0ABT3T3N6</accession>
<dbReference type="PANTHER" id="PTHR12286:SF5">
    <property type="entry name" value="SACCHAROPINE DEHYDROGENASE-LIKE OXIDOREDUCTASE"/>
    <property type="match status" value="1"/>
</dbReference>
<name>A0ABT3T3N6_9GAMM</name>
<dbReference type="SUPFAM" id="SSF51735">
    <property type="entry name" value="NAD(P)-binding Rossmann-fold domains"/>
    <property type="match status" value="1"/>
</dbReference>
<dbReference type="Proteomes" id="UP001143304">
    <property type="component" value="Unassembled WGS sequence"/>
</dbReference>
<dbReference type="InterPro" id="IPR051276">
    <property type="entry name" value="Saccharopine_DH-like_oxidrdct"/>
</dbReference>
<protein>
    <submittedName>
        <fullName evidence="2">Saccharopine dehydrogenase</fullName>
    </submittedName>
</protein>
<keyword evidence="3" id="KW-1185">Reference proteome</keyword>
<evidence type="ECO:0000313" key="2">
    <source>
        <dbReference type="EMBL" id="MCX2976887.1"/>
    </source>
</evidence>
<dbReference type="PANTHER" id="PTHR12286">
    <property type="entry name" value="SACCHAROPINE DEHYDROGENASE-LIKE OXIDOREDUCTASE"/>
    <property type="match status" value="1"/>
</dbReference>
<organism evidence="2 3">
    <name type="scientific">Candidatus Marimicrobium litorale</name>
    <dbReference type="NCBI Taxonomy" id="2518991"/>
    <lineage>
        <taxon>Bacteria</taxon>
        <taxon>Pseudomonadati</taxon>
        <taxon>Pseudomonadota</taxon>
        <taxon>Gammaproteobacteria</taxon>
        <taxon>Cellvibrionales</taxon>
        <taxon>Halieaceae</taxon>
        <taxon>Marimicrobium</taxon>
    </lineage>
</organism>
<dbReference type="RefSeq" id="WP_279248628.1">
    <property type="nucleotide sequence ID" value="NZ_SHNO01000001.1"/>
</dbReference>
<dbReference type="InterPro" id="IPR036291">
    <property type="entry name" value="NAD(P)-bd_dom_sf"/>
</dbReference>
<reference evidence="2" key="1">
    <citation type="submission" date="2019-02" db="EMBL/GenBank/DDBJ databases">
        <authorList>
            <person name="Li S.-H."/>
        </authorList>
    </citation>
    <scope>NUCLEOTIDE SEQUENCE</scope>
    <source>
        <strain evidence="2">IMCC11814</strain>
    </source>
</reference>
<comment type="caution">
    <text evidence="2">The sequence shown here is derived from an EMBL/GenBank/DDBJ whole genome shotgun (WGS) entry which is preliminary data.</text>
</comment>
<evidence type="ECO:0000259" key="1">
    <source>
        <dbReference type="Pfam" id="PF03435"/>
    </source>
</evidence>
<sequence length="413" mass="44689">MSKPEFDVIVWGATGFTGQLVVEYLAQTYGVDSDLRWAIAGRNRDKLESVRHACLPEAQHQKLGIVVADSNDAASLASMVGRANVICSTVGPYARYGTPLVEACSAAGTHYCDLTGEVPWMMRVIDQYQQAAEASGARIVHTCGFDSVPFDLGTWRVQQIMYERHGVYAQQVKGRTGPTRGAFSGGTVASIINMLEEAREDPSIMQDSADPYALYPDGIPPGEDGPDQTKAVYDPDFKRWTSPFMMAAINTKVVRRSNALLGFPWGKGFLYDEATLNNSRWKASLASVAGGIGMVSLAMGPTRNLLQRVLPKPGEGPTREQREAGFYEVYFLGIDPSDRTHDTAIQVSGTLDPGYGSTARMIAEAAVCLAQDELAAGGGFWTPAAAMGEPYLNRLTEKAGIAFDEVDPRSLQP</sequence>
<gene>
    <name evidence="2" type="ORF">EYC82_05930</name>
</gene>
<dbReference type="EMBL" id="SHNO01000001">
    <property type="protein sequence ID" value="MCX2976887.1"/>
    <property type="molecule type" value="Genomic_DNA"/>
</dbReference>
<dbReference type="InterPro" id="IPR005097">
    <property type="entry name" value="Sacchrp_dh_NADP-bd"/>
</dbReference>
<dbReference type="Pfam" id="PF03435">
    <property type="entry name" value="Sacchrp_dh_NADP"/>
    <property type="match status" value="1"/>
</dbReference>
<evidence type="ECO:0000313" key="3">
    <source>
        <dbReference type="Proteomes" id="UP001143304"/>
    </source>
</evidence>
<dbReference type="Gene3D" id="3.40.50.720">
    <property type="entry name" value="NAD(P)-binding Rossmann-like Domain"/>
    <property type="match status" value="1"/>
</dbReference>
<proteinExistence type="predicted"/>
<feature type="domain" description="Saccharopine dehydrogenase NADP binding" evidence="1">
    <location>
        <begin position="8"/>
        <end position="139"/>
    </location>
</feature>